<evidence type="ECO:0000256" key="8">
    <source>
        <dbReference type="SAM" id="MobiDB-lite"/>
    </source>
</evidence>
<dbReference type="PANTHER" id="PTHR37820:SF1">
    <property type="entry name" value="CELL DIVISION PROTEIN FTSQ"/>
    <property type="match status" value="1"/>
</dbReference>
<dbReference type="InterPro" id="IPR005548">
    <property type="entry name" value="Cell_div_FtsQ/DivIB_C"/>
</dbReference>
<dbReference type="AlphaFoldDB" id="A0A6J4TCH0"/>
<keyword evidence="5 9" id="KW-1133">Transmembrane helix</keyword>
<evidence type="ECO:0000256" key="2">
    <source>
        <dbReference type="ARBA" id="ARBA00022475"/>
    </source>
</evidence>
<evidence type="ECO:0000256" key="7">
    <source>
        <dbReference type="ARBA" id="ARBA00023306"/>
    </source>
</evidence>
<dbReference type="Pfam" id="PF08478">
    <property type="entry name" value="POTRA_1"/>
    <property type="match status" value="1"/>
</dbReference>
<evidence type="ECO:0000256" key="3">
    <source>
        <dbReference type="ARBA" id="ARBA00022618"/>
    </source>
</evidence>
<evidence type="ECO:0000313" key="11">
    <source>
        <dbReference type="EMBL" id="CAA9519061.1"/>
    </source>
</evidence>
<keyword evidence="6 9" id="KW-0472">Membrane</keyword>
<keyword evidence="2" id="KW-1003">Cell membrane</keyword>
<feature type="region of interest" description="Disordered" evidence="8">
    <location>
        <begin position="232"/>
        <end position="276"/>
    </location>
</feature>
<dbReference type="InterPro" id="IPR050487">
    <property type="entry name" value="FtsQ_DivIB"/>
</dbReference>
<evidence type="ECO:0000256" key="6">
    <source>
        <dbReference type="ARBA" id="ARBA00023136"/>
    </source>
</evidence>
<feature type="transmembrane region" description="Helical" evidence="9">
    <location>
        <begin position="12"/>
        <end position="29"/>
    </location>
</feature>
<gene>
    <name evidence="11" type="ORF">AVDCRST_MAG85-2795</name>
</gene>
<dbReference type="InterPro" id="IPR013685">
    <property type="entry name" value="POTRA_FtsQ_type"/>
</dbReference>
<keyword evidence="4 9" id="KW-0812">Transmembrane</keyword>
<protein>
    <recommendedName>
        <fullName evidence="10">POTRA domain-containing protein</fullName>
    </recommendedName>
</protein>
<proteinExistence type="predicted"/>
<accession>A0A6J4TCH0</accession>
<feature type="compositionally biased region" description="Pro residues" evidence="8">
    <location>
        <begin position="251"/>
        <end position="276"/>
    </location>
</feature>
<comment type="subcellular location">
    <subcellularLocation>
        <location evidence="1">Membrane</location>
    </subcellularLocation>
</comment>
<organism evidence="11">
    <name type="scientific">uncultured Solirubrobacteraceae bacterium</name>
    <dbReference type="NCBI Taxonomy" id="1162706"/>
    <lineage>
        <taxon>Bacteria</taxon>
        <taxon>Bacillati</taxon>
        <taxon>Actinomycetota</taxon>
        <taxon>Thermoleophilia</taxon>
        <taxon>Solirubrobacterales</taxon>
        <taxon>Solirubrobacteraceae</taxon>
        <taxon>environmental samples</taxon>
    </lineage>
</organism>
<dbReference type="InterPro" id="IPR034746">
    <property type="entry name" value="POTRA"/>
</dbReference>
<dbReference type="GO" id="GO:0051301">
    <property type="term" value="P:cell division"/>
    <property type="evidence" value="ECO:0007669"/>
    <property type="project" value="UniProtKB-KW"/>
</dbReference>
<keyword evidence="3" id="KW-0132">Cell division</keyword>
<sequence length="276" mass="28995">MRRIPSPPGRTLPIVAAVFVLLAGAGFWLRDSGFFAVERVEVLGVSGPDAGKVAQALRRAARDQTTLHLDRDALLQAVERYPTVGDVELDREIPNELTITVLERRPVATVTVHGRKVPLTADGRLLEGATAASNLPALAVKGDPGARISDEEAKRLLAIVAAAPSPLRSRARRAYQGRHGLTLAMNKGPSLYFGSTKALDRKWQAAARVLADPSTEGARYVDVRVPDRAAVGGLAPLAPEEPTTPGVTPDPAAPVTPGAPDPAVPVTPAPTPEPSA</sequence>
<evidence type="ECO:0000256" key="4">
    <source>
        <dbReference type="ARBA" id="ARBA00022692"/>
    </source>
</evidence>
<dbReference type="GO" id="GO:0005886">
    <property type="term" value="C:plasma membrane"/>
    <property type="evidence" value="ECO:0007669"/>
    <property type="project" value="TreeGrafter"/>
</dbReference>
<name>A0A6J4TCH0_9ACTN</name>
<evidence type="ECO:0000256" key="9">
    <source>
        <dbReference type="SAM" id="Phobius"/>
    </source>
</evidence>
<dbReference type="Pfam" id="PF03799">
    <property type="entry name" value="FtsQ_DivIB_C"/>
    <property type="match status" value="1"/>
</dbReference>
<dbReference type="PROSITE" id="PS51779">
    <property type="entry name" value="POTRA"/>
    <property type="match status" value="1"/>
</dbReference>
<dbReference type="EMBL" id="CADCVT010000306">
    <property type="protein sequence ID" value="CAA9519061.1"/>
    <property type="molecule type" value="Genomic_DNA"/>
</dbReference>
<evidence type="ECO:0000256" key="1">
    <source>
        <dbReference type="ARBA" id="ARBA00004370"/>
    </source>
</evidence>
<evidence type="ECO:0000256" key="5">
    <source>
        <dbReference type="ARBA" id="ARBA00022989"/>
    </source>
</evidence>
<reference evidence="11" key="1">
    <citation type="submission" date="2020-02" db="EMBL/GenBank/DDBJ databases">
        <authorList>
            <person name="Meier V. D."/>
        </authorList>
    </citation>
    <scope>NUCLEOTIDE SEQUENCE</scope>
    <source>
        <strain evidence="11">AVDCRST_MAG85</strain>
    </source>
</reference>
<feature type="domain" description="POTRA" evidence="10">
    <location>
        <begin position="35"/>
        <end position="104"/>
    </location>
</feature>
<dbReference type="Gene3D" id="3.10.20.310">
    <property type="entry name" value="membrane protein fhac"/>
    <property type="match status" value="1"/>
</dbReference>
<dbReference type="PANTHER" id="PTHR37820">
    <property type="entry name" value="CELL DIVISION PROTEIN DIVIB"/>
    <property type="match status" value="1"/>
</dbReference>
<keyword evidence="7" id="KW-0131">Cell cycle</keyword>
<evidence type="ECO:0000259" key="10">
    <source>
        <dbReference type="PROSITE" id="PS51779"/>
    </source>
</evidence>